<protein>
    <submittedName>
        <fullName evidence="3">Epimerase domain-containing protein</fullName>
    </submittedName>
</protein>
<dbReference type="GO" id="GO:0008743">
    <property type="term" value="F:L-threonine 3-dehydrogenase activity"/>
    <property type="evidence" value="ECO:0007669"/>
    <property type="project" value="TreeGrafter"/>
</dbReference>
<dbReference type="WBParaSite" id="Hba_19261">
    <property type="protein sequence ID" value="Hba_19261"/>
    <property type="gene ID" value="Hba_19261"/>
</dbReference>
<evidence type="ECO:0000313" key="2">
    <source>
        <dbReference type="Proteomes" id="UP000095283"/>
    </source>
</evidence>
<dbReference type="AlphaFoldDB" id="A0A1I7XP03"/>
<reference evidence="3" key="1">
    <citation type="submission" date="2016-11" db="UniProtKB">
        <authorList>
            <consortium name="WormBaseParasite"/>
        </authorList>
    </citation>
    <scope>IDENTIFICATION</scope>
</reference>
<dbReference type="Proteomes" id="UP000095283">
    <property type="component" value="Unplaced"/>
</dbReference>
<sequence length="99" mass="11052">MSVIPQTVFKTKKVLTVGGKLYTRRGYAPLPIDPLARFRAIAEATEQKPRVLITGSLGQLGRGLNTVFKYMYGNDCVTMTDIVKVPFDASDVCKFFYNI</sequence>
<keyword evidence="2" id="KW-1185">Reference proteome</keyword>
<dbReference type="PANTHER" id="PTHR42687:SF1">
    <property type="entry name" value="L-THREONINE 3-DEHYDROGENASE, MITOCHONDRIAL"/>
    <property type="match status" value="1"/>
</dbReference>
<accession>A0A1I7XP03</accession>
<evidence type="ECO:0000313" key="3">
    <source>
        <dbReference type="WBParaSite" id="Hba_19261"/>
    </source>
</evidence>
<dbReference type="InterPro" id="IPR051225">
    <property type="entry name" value="NAD(P)_epim/dehydratase"/>
</dbReference>
<name>A0A1I7XP03_HETBA</name>
<dbReference type="GO" id="GO:0006567">
    <property type="term" value="P:L-threonine catabolic process"/>
    <property type="evidence" value="ECO:0007669"/>
    <property type="project" value="TreeGrafter"/>
</dbReference>
<proteinExistence type="inferred from homology"/>
<organism evidence="2 3">
    <name type="scientific">Heterorhabditis bacteriophora</name>
    <name type="common">Entomopathogenic nematode worm</name>
    <dbReference type="NCBI Taxonomy" id="37862"/>
    <lineage>
        <taxon>Eukaryota</taxon>
        <taxon>Metazoa</taxon>
        <taxon>Ecdysozoa</taxon>
        <taxon>Nematoda</taxon>
        <taxon>Chromadorea</taxon>
        <taxon>Rhabditida</taxon>
        <taxon>Rhabditina</taxon>
        <taxon>Rhabditomorpha</taxon>
        <taxon>Strongyloidea</taxon>
        <taxon>Heterorhabditidae</taxon>
        <taxon>Heterorhabditis</taxon>
    </lineage>
</organism>
<comment type="similarity">
    <text evidence="1">Belongs to the NAD(P)-dependent epimerase/dehydratase family.</text>
</comment>
<dbReference type="PANTHER" id="PTHR42687">
    <property type="entry name" value="L-THREONINE 3-DEHYDROGENASE"/>
    <property type="match status" value="1"/>
</dbReference>
<evidence type="ECO:0000256" key="1">
    <source>
        <dbReference type="ARBA" id="ARBA00007637"/>
    </source>
</evidence>